<dbReference type="AlphaFoldDB" id="A0AAU7QE45"/>
<proteinExistence type="predicted"/>
<dbReference type="SUPFAM" id="SSF51905">
    <property type="entry name" value="FAD/NAD(P)-binding domain"/>
    <property type="match status" value="1"/>
</dbReference>
<dbReference type="InterPro" id="IPR003953">
    <property type="entry name" value="FAD-dep_OxRdtase_2_FAD-bd"/>
</dbReference>
<evidence type="ECO:0000256" key="2">
    <source>
        <dbReference type="ARBA" id="ARBA00022630"/>
    </source>
</evidence>
<dbReference type="SUPFAM" id="SSF56425">
    <property type="entry name" value="Succinate dehydrogenase/fumarate reductase flavoprotein, catalytic domain"/>
    <property type="match status" value="1"/>
</dbReference>
<dbReference type="EMBL" id="CP157947">
    <property type="protein sequence ID" value="XBS71363.1"/>
    <property type="molecule type" value="Genomic_DNA"/>
</dbReference>
<keyword evidence="3" id="KW-0560">Oxidoreductase</keyword>
<keyword evidence="2" id="KW-0285">Flavoprotein</keyword>
<gene>
    <name evidence="5" type="ORF">ABK905_10735</name>
</gene>
<sequence length="121" mass="13536">MPPWTAVRVKVFSKGRPLRIWRKIWAWKPVNWKKTVARYNDLVKAKSDADFGKKAAYMIYPVKSGPFYAFETQVVSLSSIGGVRVNDRLQVTDINAKPVPGLYAVGNVAGGFLQRPLLSAL</sequence>
<organism evidence="5">
    <name type="scientific">Acerihabitans sp. KWT182</name>
    <dbReference type="NCBI Taxonomy" id="3157919"/>
    <lineage>
        <taxon>Bacteria</taxon>
        <taxon>Pseudomonadati</taxon>
        <taxon>Pseudomonadota</taxon>
        <taxon>Gammaproteobacteria</taxon>
        <taxon>Enterobacterales</taxon>
        <taxon>Pectobacteriaceae</taxon>
        <taxon>Acerihabitans</taxon>
    </lineage>
</organism>
<reference evidence="5" key="1">
    <citation type="submission" date="2024-06" db="EMBL/GenBank/DDBJ databases">
        <authorList>
            <person name="Coelho C."/>
            <person name="Bento M."/>
            <person name="Garcia E."/>
            <person name="Camelo A."/>
            <person name="Brandao I."/>
            <person name="Espirito Santo C."/>
            <person name="Trovao J."/>
            <person name="Verissimo A."/>
            <person name="Costa J."/>
            <person name="Tiago I."/>
        </authorList>
    </citation>
    <scope>NUCLEOTIDE SEQUENCE</scope>
    <source>
        <strain evidence="5">KWT182</strain>
    </source>
</reference>
<name>A0AAU7QE45_9GAMM</name>
<protein>
    <submittedName>
        <fullName evidence="5">FAD-binding protein</fullName>
    </submittedName>
</protein>
<evidence type="ECO:0000313" key="5">
    <source>
        <dbReference type="EMBL" id="XBS71363.1"/>
    </source>
</evidence>
<dbReference type="GO" id="GO:0016491">
    <property type="term" value="F:oxidoreductase activity"/>
    <property type="evidence" value="ECO:0007669"/>
    <property type="project" value="UniProtKB-KW"/>
</dbReference>
<dbReference type="Pfam" id="PF00890">
    <property type="entry name" value="FAD_binding_2"/>
    <property type="match status" value="1"/>
</dbReference>
<dbReference type="InterPro" id="IPR027477">
    <property type="entry name" value="Succ_DH/fumarate_Rdtase_cat_sf"/>
</dbReference>
<dbReference type="PANTHER" id="PTHR43400">
    <property type="entry name" value="FUMARATE REDUCTASE"/>
    <property type="match status" value="1"/>
</dbReference>
<dbReference type="Gene3D" id="3.50.50.60">
    <property type="entry name" value="FAD/NAD(P)-binding domain"/>
    <property type="match status" value="1"/>
</dbReference>
<dbReference type="InterPro" id="IPR036188">
    <property type="entry name" value="FAD/NAD-bd_sf"/>
</dbReference>
<dbReference type="InterPro" id="IPR050315">
    <property type="entry name" value="FAD-oxidoreductase_2"/>
</dbReference>
<evidence type="ECO:0000256" key="3">
    <source>
        <dbReference type="ARBA" id="ARBA00023002"/>
    </source>
</evidence>
<evidence type="ECO:0000259" key="4">
    <source>
        <dbReference type="Pfam" id="PF00890"/>
    </source>
</evidence>
<accession>A0AAU7QE45</accession>
<comment type="cofactor">
    <cofactor evidence="1">
        <name>FAD</name>
        <dbReference type="ChEBI" id="CHEBI:57692"/>
    </cofactor>
</comment>
<evidence type="ECO:0000256" key="1">
    <source>
        <dbReference type="ARBA" id="ARBA00001974"/>
    </source>
</evidence>
<feature type="domain" description="FAD-dependent oxidoreductase 2 FAD-binding" evidence="4">
    <location>
        <begin position="33"/>
        <end position="112"/>
    </location>
</feature>
<dbReference type="Gene3D" id="3.90.700.10">
    <property type="entry name" value="Succinate dehydrogenase/fumarate reductase flavoprotein, catalytic domain"/>
    <property type="match status" value="1"/>
</dbReference>